<accession>A0A4U7KRJ4</accession>
<dbReference type="PANTHER" id="PTHR37852:SF1">
    <property type="entry name" value="HIG1 DOMAIN-CONTAINING PROTEIN"/>
    <property type="match status" value="1"/>
</dbReference>
<keyword evidence="2" id="KW-0472">Membrane</keyword>
<feature type="compositionally biased region" description="Polar residues" evidence="1">
    <location>
        <begin position="141"/>
        <end position="158"/>
    </location>
</feature>
<dbReference type="AlphaFoldDB" id="A0A4U7KRJ4"/>
<keyword evidence="2" id="KW-0812">Transmembrane</keyword>
<dbReference type="OrthoDB" id="5584028at2759"/>
<reference evidence="3 4" key="1">
    <citation type="submission" date="2019-05" db="EMBL/GenBank/DDBJ databases">
        <title>Sporisorium graminicola CBS 10092 draft sequencing and annotation.</title>
        <authorList>
            <person name="Solano-Gonzalez S."/>
            <person name="Caddick M.X."/>
            <person name="Darby A."/>
        </authorList>
    </citation>
    <scope>NUCLEOTIDE SEQUENCE [LARGE SCALE GENOMIC DNA]</scope>
    <source>
        <strain evidence="3 4">CBS 10092</strain>
    </source>
</reference>
<dbReference type="GeneID" id="40726656"/>
<dbReference type="RefSeq" id="XP_029739069.1">
    <property type="nucleotide sequence ID" value="XM_029884359.1"/>
</dbReference>
<keyword evidence="2" id="KW-1133">Transmembrane helix</keyword>
<dbReference type="Proteomes" id="UP000306050">
    <property type="component" value="Chromosome SGRAM_22"/>
</dbReference>
<feature type="compositionally biased region" description="Polar residues" evidence="1">
    <location>
        <begin position="1"/>
        <end position="14"/>
    </location>
</feature>
<evidence type="ECO:0000313" key="4">
    <source>
        <dbReference type="Proteomes" id="UP000306050"/>
    </source>
</evidence>
<comment type="caution">
    <text evidence="3">The sequence shown here is derived from an EMBL/GenBank/DDBJ whole genome shotgun (WGS) entry which is preliminary data.</text>
</comment>
<feature type="compositionally biased region" description="Polar residues" evidence="1">
    <location>
        <begin position="179"/>
        <end position="191"/>
    </location>
</feature>
<sequence>MASLNLSPPNQLGDSSASGSERSSEASTSYKSKLPDKKTFIATLSGGAFIVGLTGATIYGLRKAKLQALKEAQELAEASIASTQSGSLANSTASTVAAKPAVPAALRARSTAGRPAAEEDEGESTSALALFRQMNSAILSPSKRSNVGSNTSIGTAPTSVFDDETGALPSVLRRRKTKPTPSLSSRISATDSEASAASAAAAAAAAAATMPNPNDAKIDYSEMDSTLDFLGLSTPVPAEEQRRMKEMEENASNDAAPRGFFQSPVGLSLKAFFIATTMVTFSTLATVEATKWALGVETMDEFVVAMTKLIPSRQSKEKSLADAAPHMRVQRDQADISSVAANAGSSLAAKPKSVDEALTDLSNASSFEEWVSTLKAQLDTERDFEVQRRFAGVGAAASNDSISTSTSPSSTQSYAIHSPLELEDLQRNTAEPASFFRSVLAISPVLPSTAFGLGLVSGVLTSGKRAGLVFMAENAHRLPDTVQGWYFYSKTKNYKVLLGAAKGGLRQGARLGIWTTGFCFAERFAELTRASLQTQFASSGSAVVPEEAREGFKVLGHWTDGALAGVVTAAAATALYRLPKPSATRVFQLGLMAGASTGGIRDLQERLLHKEIGGVASHT</sequence>
<name>A0A4U7KRJ4_9BASI</name>
<protein>
    <submittedName>
        <fullName evidence="3">Uncharacterized protein</fullName>
    </submittedName>
</protein>
<dbReference type="PANTHER" id="PTHR37852">
    <property type="entry name" value="YALI0B21208P"/>
    <property type="match status" value="1"/>
</dbReference>
<organism evidence="3 4">
    <name type="scientific">Sporisorium graminicola</name>
    <dbReference type="NCBI Taxonomy" id="280036"/>
    <lineage>
        <taxon>Eukaryota</taxon>
        <taxon>Fungi</taxon>
        <taxon>Dikarya</taxon>
        <taxon>Basidiomycota</taxon>
        <taxon>Ustilaginomycotina</taxon>
        <taxon>Ustilaginomycetes</taxon>
        <taxon>Ustilaginales</taxon>
        <taxon>Ustilaginaceae</taxon>
        <taxon>Sporisorium</taxon>
    </lineage>
</organism>
<evidence type="ECO:0000256" key="2">
    <source>
        <dbReference type="SAM" id="Phobius"/>
    </source>
</evidence>
<feature type="region of interest" description="Disordered" evidence="1">
    <location>
        <begin position="1"/>
        <end position="32"/>
    </location>
</feature>
<gene>
    <name evidence="3" type="ORF">EX895_003761</name>
</gene>
<evidence type="ECO:0000256" key="1">
    <source>
        <dbReference type="SAM" id="MobiDB-lite"/>
    </source>
</evidence>
<dbReference type="EMBL" id="SRRM01000014">
    <property type="protein sequence ID" value="TKY87084.1"/>
    <property type="molecule type" value="Genomic_DNA"/>
</dbReference>
<feature type="region of interest" description="Disordered" evidence="1">
    <location>
        <begin position="141"/>
        <end position="191"/>
    </location>
</feature>
<evidence type="ECO:0000313" key="3">
    <source>
        <dbReference type="EMBL" id="TKY87084.1"/>
    </source>
</evidence>
<dbReference type="KEGG" id="sgra:EX895_003761"/>
<proteinExistence type="predicted"/>
<keyword evidence="4" id="KW-1185">Reference proteome</keyword>
<feature type="transmembrane region" description="Helical" evidence="2">
    <location>
        <begin position="40"/>
        <end position="61"/>
    </location>
</feature>
<feature type="compositionally biased region" description="Low complexity" evidence="1">
    <location>
        <begin position="15"/>
        <end position="32"/>
    </location>
</feature>